<protein>
    <submittedName>
        <fullName evidence="2">Uncharacterized protein</fullName>
    </submittedName>
</protein>
<organism evidence="2 3">
    <name type="scientific">Phoxinus phoxinus</name>
    <name type="common">Eurasian minnow</name>
    <dbReference type="NCBI Taxonomy" id="58324"/>
    <lineage>
        <taxon>Eukaryota</taxon>
        <taxon>Metazoa</taxon>
        <taxon>Chordata</taxon>
        <taxon>Craniata</taxon>
        <taxon>Vertebrata</taxon>
        <taxon>Euteleostomi</taxon>
        <taxon>Actinopterygii</taxon>
        <taxon>Neopterygii</taxon>
        <taxon>Teleostei</taxon>
        <taxon>Ostariophysi</taxon>
        <taxon>Cypriniformes</taxon>
        <taxon>Leuciscidae</taxon>
        <taxon>Phoxininae</taxon>
        <taxon>Phoxinus</taxon>
    </lineage>
</organism>
<dbReference type="EMBL" id="JAYKXH010000012">
    <property type="protein sequence ID" value="KAK7150614.1"/>
    <property type="molecule type" value="Genomic_DNA"/>
</dbReference>
<evidence type="ECO:0000256" key="1">
    <source>
        <dbReference type="SAM" id="Phobius"/>
    </source>
</evidence>
<gene>
    <name evidence="2" type="ORF">R3I93_011759</name>
</gene>
<proteinExistence type="predicted"/>
<reference evidence="2 3" key="1">
    <citation type="submission" date="2024-02" db="EMBL/GenBank/DDBJ databases">
        <title>Chromosome-level genome assembly of the Eurasian Minnow (Phoxinus phoxinus).</title>
        <authorList>
            <person name="Oriowo T.O."/>
            <person name="Martin S."/>
            <person name="Stange M."/>
            <person name="Chrysostomakis Y."/>
            <person name="Brown T."/>
            <person name="Winkler S."/>
            <person name="Kukowka S."/>
            <person name="Myers E.W."/>
            <person name="Bohne A."/>
        </authorList>
    </citation>
    <scope>NUCLEOTIDE SEQUENCE [LARGE SCALE GENOMIC DNA]</scope>
    <source>
        <strain evidence="2">ZFMK-TIS-60720</strain>
        <tissue evidence="2">Whole Organism</tissue>
    </source>
</reference>
<comment type="caution">
    <text evidence="2">The sequence shown here is derived from an EMBL/GenBank/DDBJ whole genome shotgun (WGS) entry which is preliminary data.</text>
</comment>
<keyword evidence="1" id="KW-1133">Transmembrane helix</keyword>
<feature type="transmembrane region" description="Helical" evidence="1">
    <location>
        <begin position="27"/>
        <end position="50"/>
    </location>
</feature>
<evidence type="ECO:0000313" key="2">
    <source>
        <dbReference type="EMBL" id="KAK7150614.1"/>
    </source>
</evidence>
<accession>A0AAN9CWG3</accession>
<dbReference type="AlphaFoldDB" id="A0AAN9CWG3"/>
<evidence type="ECO:0000313" key="3">
    <source>
        <dbReference type="Proteomes" id="UP001364617"/>
    </source>
</evidence>
<name>A0AAN9CWG3_9TELE</name>
<keyword evidence="1" id="KW-0812">Transmembrane</keyword>
<keyword evidence="1" id="KW-0472">Membrane</keyword>
<keyword evidence="3" id="KW-1185">Reference proteome</keyword>
<dbReference type="Proteomes" id="UP001364617">
    <property type="component" value="Unassembled WGS sequence"/>
</dbReference>
<sequence>MDSKDARECLESGGGARCRCGNGRRKALAVFVIQGLLTAACAALSINIYLSQKHGASEQTDTGIYMMMTSPKLDGDEPRFKILWNQTVDLYDEKRVKLPCGGPYMVYLWACMKTLQTNDKVANLTIETGDKSFHLQTLQANECKEMQKVIMLSDRNEVTMKVKHDEGTIQITELLFGLHYMLGSQCFPTPLDEESYKRVSTG</sequence>